<evidence type="ECO:0000256" key="8">
    <source>
        <dbReference type="ARBA" id="ARBA00056719"/>
    </source>
</evidence>
<dbReference type="PANTHER" id="PTHR30151:SF38">
    <property type="entry name" value="ALIPHATIC SULFONATES TRANSPORT PERMEASE PROTEIN SSUC-RELATED"/>
    <property type="match status" value="1"/>
</dbReference>
<feature type="transmembrane region" description="Helical" evidence="9">
    <location>
        <begin position="247"/>
        <end position="269"/>
    </location>
</feature>
<keyword evidence="6 9" id="KW-1133">Transmembrane helix</keyword>
<evidence type="ECO:0000256" key="7">
    <source>
        <dbReference type="ARBA" id="ARBA00023136"/>
    </source>
</evidence>
<dbReference type="AlphaFoldDB" id="A0A317E3D3"/>
<proteinExistence type="inferred from homology"/>
<evidence type="ECO:0000256" key="9">
    <source>
        <dbReference type="RuleBase" id="RU363032"/>
    </source>
</evidence>
<dbReference type="SUPFAM" id="SSF161098">
    <property type="entry name" value="MetI-like"/>
    <property type="match status" value="1"/>
</dbReference>
<dbReference type="GO" id="GO:0042918">
    <property type="term" value="P:alkanesulfonate transmembrane transport"/>
    <property type="evidence" value="ECO:0007669"/>
    <property type="project" value="UniProtKB-ARBA"/>
</dbReference>
<evidence type="ECO:0000313" key="11">
    <source>
        <dbReference type="EMBL" id="PWR20700.1"/>
    </source>
</evidence>
<comment type="subcellular location">
    <subcellularLocation>
        <location evidence="1 9">Cell membrane</location>
        <topology evidence="1 9">Multi-pass membrane protein</topology>
    </subcellularLocation>
</comment>
<dbReference type="GO" id="GO:0005886">
    <property type="term" value="C:plasma membrane"/>
    <property type="evidence" value="ECO:0007669"/>
    <property type="project" value="UniProtKB-SubCell"/>
</dbReference>
<feature type="transmembrane region" description="Helical" evidence="9">
    <location>
        <begin position="29"/>
        <end position="49"/>
    </location>
</feature>
<evidence type="ECO:0000259" key="10">
    <source>
        <dbReference type="PROSITE" id="PS50928"/>
    </source>
</evidence>
<protein>
    <submittedName>
        <fullName evidence="11">Aliphatic sulfonate ABC transporter permease SsuC</fullName>
    </submittedName>
</protein>
<evidence type="ECO:0000256" key="1">
    <source>
        <dbReference type="ARBA" id="ARBA00004651"/>
    </source>
</evidence>
<reference evidence="12" key="1">
    <citation type="submission" date="2018-05" db="EMBL/GenBank/DDBJ databases">
        <title>Zavarzinia sp. HR-AS.</title>
        <authorList>
            <person name="Lee Y."/>
            <person name="Jeon C.O."/>
        </authorList>
    </citation>
    <scope>NUCLEOTIDE SEQUENCE [LARGE SCALE GENOMIC DNA]</scope>
    <source>
        <strain evidence="12">DSM 1231</strain>
    </source>
</reference>
<evidence type="ECO:0000256" key="5">
    <source>
        <dbReference type="ARBA" id="ARBA00022692"/>
    </source>
</evidence>
<comment type="caution">
    <text evidence="11">The sequence shown here is derived from an EMBL/GenBank/DDBJ whole genome shotgun (WGS) entry which is preliminary data.</text>
</comment>
<keyword evidence="7 9" id="KW-0472">Membrane</keyword>
<comment type="function">
    <text evidence="8">Probably part of an ABC transporter complex. Probably responsible for the translocation of the substrate across the membrane.</text>
</comment>
<feature type="domain" description="ABC transmembrane type-1" evidence="10">
    <location>
        <begin position="86"/>
        <end position="266"/>
    </location>
</feature>
<keyword evidence="4" id="KW-1003">Cell membrane</keyword>
<dbReference type="OrthoDB" id="9799271at2"/>
<dbReference type="PANTHER" id="PTHR30151">
    <property type="entry name" value="ALKANE SULFONATE ABC TRANSPORTER-RELATED, MEMBRANE SUBUNIT"/>
    <property type="match status" value="1"/>
</dbReference>
<dbReference type="EMBL" id="QGLF01000003">
    <property type="protein sequence ID" value="PWR20700.1"/>
    <property type="molecule type" value="Genomic_DNA"/>
</dbReference>
<dbReference type="Gene3D" id="1.10.3720.10">
    <property type="entry name" value="MetI-like"/>
    <property type="match status" value="1"/>
</dbReference>
<gene>
    <name evidence="11" type="ORF">DKG75_11925</name>
</gene>
<keyword evidence="5 9" id="KW-0812">Transmembrane</keyword>
<feature type="transmembrane region" description="Helical" evidence="9">
    <location>
        <begin position="128"/>
        <end position="146"/>
    </location>
</feature>
<dbReference type="NCBIfam" id="NF008470">
    <property type="entry name" value="PRK11365.1"/>
    <property type="match status" value="1"/>
</dbReference>
<feature type="transmembrane region" description="Helical" evidence="9">
    <location>
        <begin position="192"/>
        <end position="209"/>
    </location>
</feature>
<feature type="transmembrane region" description="Helical" evidence="9">
    <location>
        <begin position="97"/>
        <end position="116"/>
    </location>
</feature>
<dbReference type="Proteomes" id="UP000246077">
    <property type="component" value="Unassembled WGS sequence"/>
</dbReference>
<feature type="transmembrane region" description="Helical" evidence="9">
    <location>
        <begin position="152"/>
        <end position="171"/>
    </location>
</feature>
<dbReference type="InterPro" id="IPR000515">
    <property type="entry name" value="MetI-like"/>
</dbReference>
<sequence length="287" mass="31266">MLRAWPAAQGDQGRRRRAQGRLVSTRRRLTGLGGALAAWAVPVLALVVWEAAARAGWIESRTLPAPSAVAAAFWSSIEDGSLFTHAAISTERALKGLAIGGGIGLLLGIINGAFPVAEKFLDSSVQMLRNVPHLAIIPMVILWFGIDEEAKIFLVSIGVMFPIYLNTFHGIRTVDRGLVEMGRVYGLSRFELYWRIILPGALPSILVGLRYALGIMWLTLIVAETISATSGIGYMTMNAREFLQTDVVVLGVIVYALLGKLADVATRLLEHWALAWHPAYVRVKEPA</sequence>
<feature type="transmembrane region" description="Helical" evidence="9">
    <location>
        <begin position="215"/>
        <end position="235"/>
    </location>
</feature>
<dbReference type="FunFam" id="1.10.3720.10:FF:000003">
    <property type="entry name" value="Aliphatic sulfonate ABC transporter permease"/>
    <property type="match status" value="1"/>
</dbReference>
<dbReference type="CDD" id="cd06261">
    <property type="entry name" value="TM_PBP2"/>
    <property type="match status" value="1"/>
</dbReference>
<dbReference type="Pfam" id="PF00528">
    <property type="entry name" value="BPD_transp_1"/>
    <property type="match status" value="1"/>
</dbReference>
<keyword evidence="3 9" id="KW-0813">Transport</keyword>
<name>A0A317E3D3_9PROT</name>
<evidence type="ECO:0000256" key="3">
    <source>
        <dbReference type="ARBA" id="ARBA00022448"/>
    </source>
</evidence>
<evidence type="ECO:0000256" key="6">
    <source>
        <dbReference type="ARBA" id="ARBA00022989"/>
    </source>
</evidence>
<organism evidence="11 12">
    <name type="scientific">Zavarzinia compransoris</name>
    <dbReference type="NCBI Taxonomy" id="1264899"/>
    <lineage>
        <taxon>Bacteria</taxon>
        <taxon>Pseudomonadati</taxon>
        <taxon>Pseudomonadota</taxon>
        <taxon>Alphaproteobacteria</taxon>
        <taxon>Rhodospirillales</taxon>
        <taxon>Zavarziniaceae</taxon>
        <taxon>Zavarzinia</taxon>
    </lineage>
</organism>
<dbReference type="InterPro" id="IPR035906">
    <property type="entry name" value="MetI-like_sf"/>
</dbReference>
<evidence type="ECO:0000256" key="4">
    <source>
        <dbReference type="ARBA" id="ARBA00022475"/>
    </source>
</evidence>
<keyword evidence="12" id="KW-1185">Reference proteome</keyword>
<comment type="similarity">
    <text evidence="2 9">Belongs to the binding-protein-dependent transport system permease family.</text>
</comment>
<dbReference type="PROSITE" id="PS50928">
    <property type="entry name" value="ABC_TM1"/>
    <property type="match status" value="1"/>
</dbReference>
<evidence type="ECO:0000313" key="12">
    <source>
        <dbReference type="Proteomes" id="UP000246077"/>
    </source>
</evidence>
<evidence type="ECO:0000256" key="2">
    <source>
        <dbReference type="ARBA" id="ARBA00009306"/>
    </source>
</evidence>
<accession>A0A317E3D3</accession>